<protein>
    <submittedName>
        <fullName evidence="4">Uncharacterized protein</fullName>
    </submittedName>
</protein>
<feature type="region of interest" description="Disordered" evidence="1">
    <location>
        <begin position="207"/>
        <end position="236"/>
    </location>
</feature>
<accession>A0ABP9YWV5</accession>
<evidence type="ECO:0000256" key="3">
    <source>
        <dbReference type="SAM" id="SignalP"/>
    </source>
</evidence>
<evidence type="ECO:0000256" key="2">
    <source>
        <dbReference type="SAM" id="Phobius"/>
    </source>
</evidence>
<keyword evidence="2" id="KW-1133">Transmembrane helix</keyword>
<comment type="caution">
    <text evidence="4">The sequence shown here is derived from an EMBL/GenBank/DDBJ whole genome shotgun (WGS) entry which is preliminary data.</text>
</comment>
<keyword evidence="2" id="KW-0472">Membrane</keyword>
<evidence type="ECO:0000313" key="4">
    <source>
        <dbReference type="EMBL" id="GAA5811344.1"/>
    </source>
</evidence>
<feature type="chain" id="PRO_5045552712" evidence="3">
    <location>
        <begin position="21"/>
        <end position="287"/>
    </location>
</feature>
<dbReference type="Proteomes" id="UP001473302">
    <property type="component" value="Unassembled WGS sequence"/>
</dbReference>
<feature type="region of interest" description="Disordered" evidence="1">
    <location>
        <begin position="247"/>
        <end position="266"/>
    </location>
</feature>
<keyword evidence="2" id="KW-0812">Transmembrane</keyword>
<evidence type="ECO:0000313" key="5">
    <source>
        <dbReference type="Proteomes" id="UP001473302"/>
    </source>
</evidence>
<feature type="signal peptide" evidence="3">
    <location>
        <begin position="1"/>
        <end position="20"/>
    </location>
</feature>
<evidence type="ECO:0000256" key="1">
    <source>
        <dbReference type="SAM" id="MobiDB-lite"/>
    </source>
</evidence>
<feature type="compositionally biased region" description="Low complexity" evidence="1">
    <location>
        <begin position="217"/>
        <end position="232"/>
    </location>
</feature>
<dbReference type="EMBL" id="BAABUK010000009">
    <property type="protein sequence ID" value="GAA5811344.1"/>
    <property type="molecule type" value="Genomic_DNA"/>
</dbReference>
<name>A0ABP9YWV5_9FUNG</name>
<proteinExistence type="predicted"/>
<feature type="compositionally biased region" description="Polar residues" evidence="1">
    <location>
        <begin position="247"/>
        <end position="262"/>
    </location>
</feature>
<reference evidence="4 5" key="1">
    <citation type="submission" date="2024-04" db="EMBL/GenBank/DDBJ databases">
        <title>genome sequences of Mucor flavus KT1a and Helicostylum pulchrum KT1b strains isolated from the surface of a dry-aged beef.</title>
        <authorList>
            <person name="Toyotome T."/>
            <person name="Hosono M."/>
            <person name="Torimaru M."/>
            <person name="Fukuda K."/>
            <person name="Mikami N."/>
        </authorList>
    </citation>
    <scope>NUCLEOTIDE SEQUENCE [LARGE SCALE GENOMIC DNA]</scope>
    <source>
        <strain evidence="4 5">KT1a</strain>
    </source>
</reference>
<organism evidence="4 5">
    <name type="scientific">Mucor flavus</name>
    <dbReference type="NCBI Taxonomy" id="439312"/>
    <lineage>
        <taxon>Eukaryota</taxon>
        <taxon>Fungi</taxon>
        <taxon>Fungi incertae sedis</taxon>
        <taxon>Mucoromycota</taxon>
        <taxon>Mucoromycotina</taxon>
        <taxon>Mucoromycetes</taxon>
        <taxon>Mucorales</taxon>
        <taxon>Mucorineae</taxon>
        <taxon>Mucoraceae</taxon>
        <taxon>Mucor</taxon>
    </lineage>
</organism>
<keyword evidence="3" id="KW-0732">Signal</keyword>
<keyword evidence="5" id="KW-1185">Reference proteome</keyword>
<sequence>MNSFNFISLLLTTFVYKSTATVVVIECIFPCPKGNDHVCEVTDKDVKCKRRDRETKWILKNTISLPEYQGPRVEFGQTCVSAPQPVLKNAAHLAKNKTESTMEWPPQASQSDYDLYYSNCVESLYCDERNQCAQQFEYGALCQSDNQCFQGVCEQDTCQMDRARKHEQGRQKLNTLHIILTVVGVILFLSLVVGVCMFKRRKRKSNSTKNETPIIKSRSNSTSQSSTLTNPNHTVTNILQPDYESTFVTSPSHASHQHTPSMQQQELQFQLQRQLLNVPKPPPPYSP</sequence>
<gene>
    <name evidence="4" type="ORF">MFLAVUS_004777</name>
</gene>
<feature type="transmembrane region" description="Helical" evidence="2">
    <location>
        <begin position="176"/>
        <end position="198"/>
    </location>
</feature>